<dbReference type="InterPro" id="IPR018321">
    <property type="entry name" value="Glucosamine6P_isomerase_CS"/>
</dbReference>
<evidence type="ECO:0000256" key="1">
    <source>
        <dbReference type="ARBA" id="ARBA00022801"/>
    </source>
</evidence>
<dbReference type="GO" id="GO:0042802">
    <property type="term" value="F:identical protein binding"/>
    <property type="evidence" value="ECO:0007669"/>
    <property type="project" value="TreeGrafter"/>
</dbReference>
<dbReference type="Gene3D" id="3.40.50.1360">
    <property type="match status" value="1"/>
</dbReference>
<dbReference type="GO" id="GO:0006043">
    <property type="term" value="P:glucosamine catabolic process"/>
    <property type="evidence" value="ECO:0007669"/>
    <property type="project" value="TreeGrafter"/>
</dbReference>
<dbReference type="CDD" id="cd01399">
    <property type="entry name" value="GlcN6P_deaminase"/>
    <property type="match status" value="1"/>
</dbReference>
<dbReference type="EC" id="3.5.99.6" evidence="3"/>
<dbReference type="GO" id="GO:0019262">
    <property type="term" value="P:N-acetylneuraminate catabolic process"/>
    <property type="evidence" value="ECO:0007669"/>
    <property type="project" value="TreeGrafter"/>
</dbReference>
<reference evidence="3 4" key="1">
    <citation type="submission" date="2018-12" db="EMBL/GenBank/DDBJ databases">
        <authorList>
            <person name="Criscuolo A."/>
        </authorList>
    </citation>
    <scope>NUCLEOTIDE SEQUENCE [LARGE SCALE GENOMIC DNA]</scope>
    <source>
        <strain evidence="3">ACIP1116281</strain>
    </source>
</reference>
<organism evidence="3 4">
    <name type="scientific">Devosia equisanguinis</name>
    <dbReference type="NCBI Taxonomy" id="2490941"/>
    <lineage>
        <taxon>Bacteria</taxon>
        <taxon>Pseudomonadati</taxon>
        <taxon>Pseudomonadota</taxon>
        <taxon>Alphaproteobacteria</taxon>
        <taxon>Hyphomicrobiales</taxon>
        <taxon>Devosiaceae</taxon>
        <taxon>Devosia</taxon>
    </lineage>
</organism>
<proteinExistence type="predicted"/>
<feature type="domain" description="Glucosamine/galactosamine-6-phosphate isomerase" evidence="2">
    <location>
        <begin position="12"/>
        <end position="228"/>
    </location>
</feature>
<dbReference type="Pfam" id="PF01182">
    <property type="entry name" value="Glucosamine_iso"/>
    <property type="match status" value="1"/>
</dbReference>
<dbReference type="InterPro" id="IPR037171">
    <property type="entry name" value="NagB/RpiA_transferase-like"/>
</dbReference>
<dbReference type="InterPro" id="IPR006148">
    <property type="entry name" value="Glc/Gal-6P_isomerase"/>
</dbReference>
<dbReference type="PROSITE" id="PS01161">
    <property type="entry name" value="GLC_GALNAC_ISOMERASE"/>
    <property type="match status" value="1"/>
</dbReference>
<dbReference type="GO" id="GO:0006046">
    <property type="term" value="P:N-acetylglucosamine catabolic process"/>
    <property type="evidence" value="ECO:0007669"/>
    <property type="project" value="TreeGrafter"/>
</dbReference>
<dbReference type="PANTHER" id="PTHR11280:SF5">
    <property type="entry name" value="GLUCOSAMINE-6-PHOSPHATE ISOMERASE"/>
    <property type="match status" value="1"/>
</dbReference>
<dbReference type="Proteomes" id="UP000268844">
    <property type="component" value="Unassembled WGS sequence"/>
</dbReference>
<sequence length="244" mass="25138">MSSPEFRVFPTAEATAEAVAAYLAEQLASTPAMRLGLATGNTFVPIYAALVELYKAGGFSFARTESFNLDEYIGLPPGHPASFAAYMQQHLFSQVDLPEGRGHLPGVLGDVAAACTAYEAAISAGGGIDLQLLGIGRNGHIGFNEPGSAFDSRAREVALTASTREANKGDFPPGESVPPAAVTMGIGTILEARQIVLVAIGASKIEALDAAFRQAPSPDCPASALQAHPNVIVFADSAAIPNGV</sequence>
<protein>
    <submittedName>
        <fullName evidence="3">Glucosamine-6-phosphate deaminase 1</fullName>
        <ecNumber evidence="3">3.5.99.6</ecNumber>
    </submittedName>
</protein>
<evidence type="ECO:0000313" key="4">
    <source>
        <dbReference type="Proteomes" id="UP000268844"/>
    </source>
</evidence>
<dbReference type="PANTHER" id="PTHR11280">
    <property type="entry name" value="GLUCOSAMINE-6-PHOSPHATE ISOMERASE"/>
    <property type="match status" value="1"/>
</dbReference>
<accession>A0A3S4CEK2</accession>
<evidence type="ECO:0000313" key="3">
    <source>
        <dbReference type="EMBL" id="VDS05447.1"/>
    </source>
</evidence>
<dbReference type="AlphaFoldDB" id="A0A3S4CEK2"/>
<evidence type="ECO:0000259" key="2">
    <source>
        <dbReference type="Pfam" id="PF01182"/>
    </source>
</evidence>
<dbReference type="GO" id="GO:0005975">
    <property type="term" value="P:carbohydrate metabolic process"/>
    <property type="evidence" value="ECO:0007669"/>
    <property type="project" value="InterPro"/>
</dbReference>
<dbReference type="SUPFAM" id="SSF100950">
    <property type="entry name" value="NagB/RpiA/CoA transferase-like"/>
    <property type="match status" value="1"/>
</dbReference>
<dbReference type="GO" id="GO:0004342">
    <property type="term" value="F:glucosamine-6-phosphate deaminase activity"/>
    <property type="evidence" value="ECO:0007669"/>
    <property type="project" value="UniProtKB-EC"/>
</dbReference>
<dbReference type="GO" id="GO:0005737">
    <property type="term" value="C:cytoplasm"/>
    <property type="evidence" value="ECO:0007669"/>
    <property type="project" value="TreeGrafter"/>
</dbReference>
<keyword evidence="4" id="KW-1185">Reference proteome</keyword>
<keyword evidence="1 3" id="KW-0378">Hydrolase</keyword>
<dbReference type="InterPro" id="IPR004547">
    <property type="entry name" value="Glucosamine6P_isomerase"/>
</dbReference>
<gene>
    <name evidence="3" type="primary">nagB_1</name>
    <name evidence="3" type="ORF">DEVEQU_02589</name>
</gene>
<dbReference type="RefSeq" id="WP_206437844.1">
    <property type="nucleotide sequence ID" value="NZ_JBHTMH010000002.1"/>
</dbReference>
<name>A0A3S4CEK2_9HYPH</name>
<dbReference type="EMBL" id="UZWD01000032">
    <property type="protein sequence ID" value="VDS05447.1"/>
    <property type="molecule type" value="Genomic_DNA"/>
</dbReference>